<protein>
    <recommendedName>
        <fullName evidence="4">DUF992 domain-containing protein</fullName>
    </recommendedName>
</protein>
<evidence type="ECO:0000313" key="2">
    <source>
        <dbReference type="EMBL" id="ACB93716.1"/>
    </source>
</evidence>
<feature type="signal peptide" evidence="1">
    <location>
        <begin position="1"/>
        <end position="25"/>
    </location>
</feature>
<dbReference type="RefSeq" id="WP_012383074.1">
    <property type="nucleotide sequence ID" value="NC_010581.1"/>
</dbReference>
<proteinExistence type="predicted"/>
<feature type="chain" id="PRO_5002778875" description="DUF992 domain-containing protein" evidence="1">
    <location>
        <begin position="26"/>
        <end position="169"/>
    </location>
</feature>
<name>B2IB16_BEII9</name>
<dbReference type="Pfam" id="PF06186">
    <property type="entry name" value="DUF992"/>
    <property type="match status" value="1"/>
</dbReference>
<dbReference type="EMBL" id="CP001016">
    <property type="protein sequence ID" value="ACB93716.1"/>
    <property type="molecule type" value="Genomic_DNA"/>
</dbReference>
<dbReference type="OrthoDB" id="7362478at2"/>
<reference evidence="2 3" key="2">
    <citation type="journal article" date="2010" name="J. Bacteriol.">
        <title>Complete genome sequence of Beijerinckia indica subsp. indica.</title>
        <authorList>
            <person name="Tamas I."/>
            <person name="Dedysh S.N."/>
            <person name="Liesack W."/>
            <person name="Stott M.B."/>
            <person name="Alam M."/>
            <person name="Murrell J.C."/>
            <person name="Dunfield P.F."/>
        </authorList>
    </citation>
    <scope>NUCLEOTIDE SEQUENCE [LARGE SCALE GENOMIC DNA]</scope>
    <source>
        <strain evidence="3">ATCC 9039 / DSM 1715 / NCIMB 8712</strain>
    </source>
</reference>
<keyword evidence="1" id="KW-0732">Signal</keyword>
<evidence type="ECO:0000313" key="3">
    <source>
        <dbReference type="Proteomes" id="UP000001695"/>
    </source>
</evidence>
<dbReference type="HOGENOM" id="CLU_109378_0_0_5"/>
<accession>B2IB16</accession>
<reference evidence="3" key="1">
    <citation type="submission" date="2008-03" db="EMBL/GenBank/DDBJ databases">
        <title>Complete sequence of chromosome of Beijerinckia indica subsp. indica ATCC 9039.</title>
        <authorList>
            <consortium name="US DOE Joint Genome Institute"/>
            <person name="Copeland A."/>
            <person name="Lucas S."/>
            <person name="Lapidus A."/>
            <person name="Glavina del Rio T."/>
            <person name="Dalin E."/>
            <person name="Tice H."/>
            <person name="Bruce D."/>
            <person name="Goodwin L."/>
            <person name="Pitluck S."/>
            <person name="LaButti K."/>
            <person name="Schmutz J."/>
            <person name="Larimer F."/>
            <person name="Land M."/>
            <person name="Hauser L."/>
            <person name="Kyrpides N."/>
            <person name="Mikhailova N."/>
            <person name="Dunfield P.F."/>
            <person name="Dedysh S.N."/>
            <person name="Liesack W."/>
            <person name="Saw J.H."/>
            <person name="Alam M."/>
            <person name="Chen Y."/>
            <person name="Murrell J.C."/>
            <person name="Richardson P."/>
        </authorList>
    </citation>
    <scope>NUCLEOTIDE SEQUENCE [LARGE SCALE GENOMIC DNA]</scope>
    <source>
        <strain evidence="3">ATCC 9039 / DSM 1715 / NCIMB 8712</strain>
    </source>
</reference>
<organism evidence="2 3">
    <name type="scientific">Beijerinckia indica subsp. indica (strain ATCC 9039 / DSM 1715 / NCIMB 8712)</name>
    <dbReference type="NCBI Taxonomy" id="395963"/>
    <lineage>
        <taxon>Bacteria</taxon>
        <taxon>Pseudomonadati</taxon>
        <taxon>Pseudomonadota</taxon>
        <taxon>Alphaproteobacteria</taxon>
        <taxon>Hyphomicrobiales</taxon>
        <taxon>Beijerinckiaceae</taxon>
        <taxon>Beijerinckia</taxon>
    </lineage>
</organism>
<evidence type="ECO:0008006" key="4">
    <source>
        <dbReference type="Google" id="ProtNLM"/>
    </source>
</evidence>
<dbReference type="InterPro" id="IPR009333">
    <property type="entry name" value="DUF992"/>
</dbReference>
<keyword evidence="3" id="KW-1185">Reference proteome</keyword>
<dbReference type="AlphaFoldDB" id="B2IB16"/>
<dbReference type="eggNOG" id="ENOG5032SJ7">
    <property type="taxonomic scope" value="Bacteria"/>
</dbReference>
<evidence type="ECO:0000256" key="1">
    <source>
        <dbReference type="SAM" id="SignalP"/>
    </source>
</evidence>
<gene>
    <name evidence="2" type="ordered locus">Bind_0057</name>
</gene>
<sequence length="169" mass="17308">MNRKIFSKASLIMAMGLGTIAPALAQQPQAGLLEVGVLECNISPGVGFVITSNRALSCSFRPHRRHLPVENYTGTIQHFGLDIGATGPGKLIWTVVSTGGPIKQRYPLAGVFTGAVSSFAIGGGIGANALIGGNARSFTLQPVSLTAQSGLNLAAGVGTLTLEPVPSVK</sequence>
<dbReference type="KEGG" id="bid:Bind_0057"/>
<dbReference type="Proteomes" id="UP000001695">
    <property type="component" value="Chromosome"/>
</dbReference>
<dbReference type="STRING" id="395963.Bind_0057"/>